<accession>A0AAV4X549</accession>
<dbReference type="GO" id="GO:0007005">
    <property type="term" value="P:mitochondrion organization"/>
    <property type="evidence" value="ECO:0007669"/>
    <property type="project" value="InterPro"/>
</dbReference>
<comment type="caution">
    <text evidence="2">The sequence shown here is derived from an EMBL/GenBank/DDBJ whole genome shotgun (WGS) entry which is preliminary data.</text>
</comment>
<organism evidence="2 3">
    <name type="scientific">Caerostris extrusa</name>
    <name type="common">Bark spider</name>
    <name type="synonym">Caerostris bankana</name>
    <dbReference type="NCBI Taxonomy" id="172846"/>
    <lineage>
        <taxon>Eukaryota</taxon>
        <taxon>Metazoa</taxon>
        <taxon>Ecdysozoa</taxon>
        <taxon>Arthropoda</taxon>
        <taxon>Chelicerata</taxon>
        <taxon>Arachnida</taxon>
        <taxon>Araneae</taxon>
        <taxon>Araneomorphae</taxon>
        <taxon>Entelegynae</taxon>
        <taxon>Araneoidea</taxon>
        <taxon>Araneidae</taxon>
        <taxon>Caerostris</taxon>
    </lineage>
</organism>
<dbReference type="EMBL" id="BPLR01017243">
    <property type="protein sequence ID" value="GIY89687.1"/>
    <property type="molecule type" value="Genomic_DNA"/>
</dbReference>
<evidence type="ECO:0000313" key="3">
    <source>
        <dbReference type="Proteomes" id="UP001054945"/>
    </source>
</evidence>
<dbReference type="PANTHER" id="PTHR13391:SF0">
    <property type="entry name" value="PROTEIN MISATO HOMOLOG 1"/>
    <property type="match status" value="1"/>
</dbReference>
<sequence length="84" mass="9699">MSSAREVVTIQAGSFANFIGTHWWNIQESSFCYSPDSSIPLDINHDILFREGLNLHREVTYTPRLVLVDLQDNSNKYTKRMPII</sequence>
<dbReference type="GO" id="GO:0005739">
    <property type="term" value="C:mitochondrion"/>
    <property type="evidence" value="ECO:0007669"/>
    <property type="project" value="TreeGrafter"/>
</dbReference>
<evidence type="ECO:0000259" key="1">
    <source>
        <dbReference type="Pfam" id="PF10644"/>
    </source>
</evidence>
<keyword evidence="3" id="KW-1185">Reference proteome</keyword>
<dbReference type="Pfam" id="PF10644">
    <property type="entry name" value="Misat_Tub_SegII"/>
    <property type="match status" value="1"/>
</dbReference>
<dbReference type="SUPFAM" id="SSF52490">
    <property type="entry name" value="Tubulin nucleotide-binding domain-like"/>
    <property type="match status" value="1"/>
</dbReference>
<name>A0AAV4X549_CAEEX</name>
<dbReference type="PANTHER" id="PTHR13391">
    <property type="entry name" value="MITOCHONDRIAL DISTRIBUTION REGULATOR MISATO"/>
    <property type="match status" value="1"/>
</dbReference>
<dbReference type="Gene3D" id="3.40.50.1440">
    <property type="entry name" value="Tubulin/FtsZ, GTPase domain"/>
    <property type="match status" value="1"/>
</dbReference>
<dbReference type="InterPro" id="IPR019605">
    <property type="entry name" value="Misato_II_tubulin-like"/>
</dbReference>
<dbReference type="Proteomes" id="UP001054945">
    <property type="component" value="Unassembled WGS sequence"/>
</dbReference>
<dbReference type="InterPro" id="IPR036525">
    <property type="entry name" value="Tubulin/FtsZ_GTPase_sf"/>
</dbReference>
<protein>
    <submittedName>
        <fullName evidence="2">Protein misato homolog 1</fullName>
    </submittedName>
</protein>
<dbReference type="InterPro" id="IPR049942">
    <property type="entry name" value="DML1/Misato"/>
</dbReference>
<feature type="domain" description="Misato Segment II tubulin-like" evidence="1">
    <location>
        <begin position="5"/>
        <end position="78"/>
    </location>
</feature>
<reference evidence="2 3" key="1">
    <citation type="submission" date="2021-06" db="EMBL/GenBank/DDBJ databases">
        <title>Caerostris extrusa draft genome.</title>
        <authorList>
            <person name="Kono N."/>
            <person name="Arakawa K."/>
        </authorList>
    </citation>
    <scope>NUCLEOTIDE SEQUENCE [LARGE SCALE GENOMIC DNA]</scope>
</reference>
<proteinExistence type="predicted"/>
<gene>
    <name evidence="2" type="primary">msto1</name>
    <name evidence="2" type="ORF">CEXT_580511</name>
</gene>
<evidence type="ECO:0000313" key="2">
    <source>
        <dbReference type="EMBL" id="GIY89687.1"/>
    </source>
</evidence>
<dbReference type="AlphaFoldDB" id="A0AAV4X549"/>